<comment type="caution">
    <text evidence="7">The sequence shown here is derived from an EMBL/GenBank/DDBJ whole genome shotgun (WGS) entry which is preliminary data.</text>
</comment>
<feature type="transmembrane region" description="Helical" evidence="6">
    <location>
        <begin position="283"/>
        <end position="302"/>
    </location>
</feature>
<evidence type="ECO:0000256" key="1">
    <source>
        <dbReference type="ARBA" id="ARBA00004651"/>
    </source>
</evidence>
<dbReference type="Proteomes" id="UP000275456">
    <property type="component" value="Unassembled WGS sequence"/>
</dbReference>
<feature type="transmembrane region" description="Helical" evidence="6">
    <location>
        <begin position="314"/>
        <end position="336"/>
    </location>
</feature>
<dbReference type="EMBL" id="RKHJ01000001">
    <property type="protein sequence ID" value="ROR65821.1"/>
    <property type="molecule type" value="Genomic_DNA"/>
</dbReference>
<organism evidence="7 8">
    <name type="scientific">Agrococcus jenensis</name>
    <dbReference type="NCBI Taxonomy" id="46353"/>
    <lineage>
        <taxon>Bacteria</taxon>
        <taxon>Bacillati</taxon>
        <taxon>Actinomycetota</taxon>
        <taxon>Actinomycetes</taxon>
        <taxon>Micrococcales</taxon>
        <taxon>Microbacteriaceae</taxon>
        <taxon>Agrococcus</taxon>
    </lineage>
</organism>
<dbReference type="RefSeq" id="WP_170165545.1">
    <property type="nucleotide sequence ID" value="NZ_RKHJ01000001.1"/>
</dbReference>
<keyword evidence="2" id="KW-1003">Cell membrane</keyword>
<keyword evidence="5 6" id="KW-0472">Membrane</keyword>
<feature type="transmembrane region" description="Helical" evidence="6">
    <location>
        <begin position="219"/>
        <end position="239"/>
    </location>
</feature>
<dbReference type="PANTHER" id="PTHR23513">
    <property type="entry name" value="INTEGRAL MEMBRANE EFFLUX PROTEIN-RELATED"/>
    <property type="match status" value="1"/>
</dbReference>
<feature type="transmembrane region" description="Helical" evidence="6">
    <location>
        <begin position="373"/>
        <end position="398"/>
    </location>
</feature>
<name>A0A3N2ARZ4_9MICO</name>
<evidence type="ECO:0000256" key="6">
    <source>
        <dbReference type="SAM" id="Phobius"/>
    </source>
</evidence>
<protein>
    <submittedName>
        <fullName evidence="7">Cyanate permease</fullName>
    </submittedName>
</protein>
<evidence type="ECO:0000256" key="2">
    <source>
        <dbReference type="ARBA" id="ARBA00022475"/>
    </source>
</evidence>
<gene>
    <name evidence="7" type="ORF">EDD26_1191</name>
</gene>
<keyword evidence="4 6" id="KW-1133">Transmembrane helix</keyword>
<keyword evidence="8" id="KW-1185">Reference proteome</keyword>
<dbReference type="Pfam" id="PF07690">
    <property type="entry name" value="MFS_1"/>
    <property type="match status" value="1"/>
</dbReference>
<dbReference type="Gene3D" id="1.20.1250.20">
    <property type="entry name" value="MFS general substrate transporter like domains"/>
    <property type="match status" value="1"/>
</dbReference>
<dbReference type="CDD" id="cd06173">
    <property type="entry name" value="MFS_MefA_like"/>
    <property type="match status" value="1"/>
</dbReference>
<keyword evidence="3 6" id="KW-0812">Transmembrane</keyword>
<dbReference type="GO" id="GO:0022857">
    <property type="term" value="F:transmembrane transporter activity"/>
    <property type="evidence" value="ECO:0007669"/>
    <property type="project" value="InterPro"/>
</dbReference>
<proteinExistence type="predicted"/>
<feature type="transmembrane region" description="Helical" evidence="6">
    <location>
        <begin position="348"/>
        <end position="367"/>
    </location>
</feature>
<feature type="transmembrane region" description="Helical" evidence="6">
    <location>
        <begin position="175"/>
        <end position="198"/>
    </location>
</feature>
<dbReference type="GO" id="GO:0005886">
    <property type="term" value="C:plasma membrane"/>
    <property type="evidence" value="ECO:0007669"/>
    <property type="project" value="UniProtKB-SubCell"/>
</dbReference>
<dbReference type="SUPFAM" id="SSF103473">
    <property type="entry name" value="MFS general substrate transporter"/>
    <property type="match status" value="1"/>
</dbReference>
<dbReference type="InterPro" id="IPR011701">
    <property type="entry name" value="MFS"/>
</dbReference>
<dbReference type="PANTHER" id="PTHR23513:SF6">
    <property type="entry name" value="MAJOR FACILITATOR SUPERFAMILY ASSOCIATED DOMAIN-CONTAINING PROTEIN"/>
    <property type="match status" value="1"/>
</dbReference>
<feature type="transmembrane region" description="Helical" evidence="6">
    <location>
        <begin position="251"/>
        <end position="271"/>
    </location>
</feature>
<sequence>MFLALRHRVFRRLFAAHVVALLGTGLSTIAIGFLVFDTTGGNAAGVLGTLLGIKMLTFLLLGPLAPLVARRVGTKRLLVLTDLARVAVALALPFVGDVVTAYLLIFVLQAASALFTPTFQATIPAVVTDERQYTGALALSRLAYDIESLVSPSIAGVVVVVASSSALFFGTGVGFLASALLIVSAALPKAAAPARGVHSVRREIARGTRLMLRVPRLRAVLTLHLALASVGAIAVVLTLPLVLGELGGGEAQAAGLLAVYGVGSITAAVLMPMMIARIGVRPYMLAGLALMIASMAFVWPVLALSSGQDALPWLWAIWFLAGLGYSAVLAPMGRVLRDAVPDDDLPDVFAAQFSLAHGWWLISYPVAGWGATVIGFGPTSLLLAVFAALALGFAAHAWRTPSLGEMHPELAASHR</sequence>
<evidence type="ECO:0000256" key="5">
    <source>
        <dbReference type="ARBA" id="ARBA00023136"/>
    </source>
</evidence>
<evidence type="ECO:0000256" key="3">
    <source>
        <dbReference type="ARBA" id="ARBA00022692"/>
    </source>
</evidence>
<evidence type="ECO:0000256" key="4">
    <source>
        <dbReference type="ARBA" id="ARBA00022989"/>
    </source>
</evidence>
<feature type="transmembrane region" description="Helical" evidence="6">
    <location>
        <begin position="42"/>
        <end position="65"/>
    </location>
</feature>
<dbReference type="AlphaFoldDB" id="A0A3N2ARZ4"/>
<feature type="transmembrane region" description="Helical" evidence="6">
    <location>
        <begin position="12"/>
        <end position="36"/>
    </location>
</feature>
<evidence type="ECO:0000313" key="8">
    <source>
        <dbReference type="Proteomes" id="UP000275456"/>
    </source>
</evidence>
<comment type="subcellular location">
    <subcellularLocation>
        <location evidence="1">Cell membrane</location>
        <topology evidence="1">Multi-pass membrane protein</topology>
    </subcellularLocation>
</comment>
<dbReference type="InterPro" id="IPR036259">
    <property type="entry name" value="MFS_trans_sf"/>
</dbReference>
<evidence type="ECO:0000313" key="7">
    <source>
        <dbReference type="EMBL" id="ROR65821.1"/>
    </source>
</evidence>
<accession>A0A3N2ARZ4</accession>
<reference evidence="7 8" key="1">
    <citation type="submission" date="2018-11" db="EMBL/GenBank/DDBJ databases">
        <title>Sequencing the genomes of 1000 actinobacteria strains.</title>
        <authorList>
            <person name="Klenk H.-P."/>
        </authorList>
    </citation>
    <scope>NUCLEOTIDE SEQUENCE [LARGE SCALE GENOMIC DNA]</scope>
    <source>
        <strain evidence="7 8">DSM 9580</strain>
    </source>
</reference>